<dbReference type="GO" id="GO:0001096">
    <property type="term" value="F:TFIIF-class transcription factor complex binding"/>
    <property type="evidence" value="ECO:0007669"/>
    <property type="project" value="TreeGrafter"/>
</dbReference>
<feature type="compositionally biased region" description="Basic and acidic residues" evidence="8">
    <location>
        <begin position="166"/>
        <end position="175"/>
    </location>
</feature>
<name>A0A066VEA4_TILAU</name>
<dbReference type="InterPro" id="IPR008851">
    <property type="entry name" value="TFIIF-alpha"/>
</dbReference>
<dbReference type="AlphaFoldDB" id="A0A066VEA4"/>
<feature type="region of interest" description="Disordered" evidence="8">
    <location>
        <begin position="387"/>
        <end position="423"/>
    </location>
</feature>
<keyword evidence="10" id="KW-1185">Reference proteome</keyword>
<evidence type="ECO:0000256" key="2">
    <source>
        <dbReference type="ARBA" id="ARBA00005249"/>
    </source>
</evidence>
<dbReference type="STRING" id="1037660.A0A066VEA4"/>
<feature type="compositionally biased region" description="Acidic residues" evidence="8">
    <location>
        <begin position="499"/>
        <end position="519"/>
    </location>
</feature>
<dbReference type="PANTHER" id="PTHR13011:SF0">
    <property type="entry name" value="GENERAL TRANSCRIPTION FACTOR IIF SUBUNIT 1"/>
    <property type="match status" value="1"/>
</dbReference>
<dbReference type="GO" id="GO:0006367">
    <property type="term" value="P:transcription initiation at RNA polymerase II promoter"/>
    <property type="evidence" value="ECO:0007669"/>
    <property type="project" value="InterPro"/>
</dbReference>
<dbReference type="PANTHER" id="PTHR13011">
    <property type="entry name" value="TFIIF-ALPHA"/>
    <property type="match status" value="1"/>
</dbReference>
<feature type="compositionally biased region" description="Low complexity" evidence="8">
    <location>
        <begin position="24"/>
        <end position="34"/>
    </location>
</feature>
<feature type="compositionally biased region" description="Basic and acidic residues" evidence="8">
    <location>
        <begin position="526"/>
        <end position="547"/>
    </location>
</feature>
<proteinExistence type="inferred from homology"/>
<dbReference type="FunCoup" id="A0A066VEA4">
    <property type="interactions" value="49"/>
</dbReference>
<dbReference type="Proteomes" id="UP000027361">
    <property type="component" value="Unassembled WGS sequence"/>
</dbReference>
<feature type="compositionally biased region" description="Basic and acidic residues" evidence="8">
    <location>
        <begin position="220"/>
        <end position="233"/>
    </location>
</feature>
<feature type="region of interest" description="Disordered" evidence="8">
    <location>
        <begin position="330"/>
        <end position="369"/>
    </location>
</feature>
<dbReference type="EMBL" id="JMSN01000115">
    <property type="protein sequence ID" value="KDN38643.1"/>
    <property type="molecule type" value="Genomic_DNA"/>
</dbReference>
<dbReference type="Pfam" id="PF05793">
    <property type="entry name" value="TFIIF_alpha"/>
    <property type="match status" value="1"/>
</dbReference>
<comment type="similarity">
    <text evidence="2 7">Belongs to the TFIIF alpha subunit family.</text>
</comment>
<feature type="compositionally biased region" description="Low complexity" evidence="8">
    <location>
        <begin position="689"/>
        <end position="710"/>
    </location>
</feature>
<evidence type="ECO:0000256" key="7">
    <source>
        <dbReference type="RuleBase" id="RU366044"/>
    </source>
</evidence>
<evidence type="ECO:0000256" key="1">
    <source>
        <dbReference type="ARBA" id="ARBA00004123"/>
    </source>
</evidence>
<keyword evidence="5 7" id="KW-0804">Transcription</keyword>
<keyword evidence="6 7" id="KW-0539">Nucleus</keyword>
<comment type="function">
    <text evidence="7">TFIIF is a general transcription initiation factor that binds to RNA polymerase II and helps to recruit it to the initiation complex in collaboration with TFIIB. It promotes transcription elongation.</text>
</comment>
<dbReference type="GO" id="GO:0016251">
    <property type="term" value="F:RNA polymerase II general transcription initiation factor activity"/>
    <property type="evidence" value="ECO:0007669"/>
    <property type="project" value="TreeGrafter"/>
</dbReference>
<dbReference type="InParanoid" id="A0A066VEA4"/>
<sequence length="780" mass="85286">MPVKPDPDAPAKVNGSSPVKREQAASSSAQSAASQPPPVAGFRDIPLYSLGPGDWNYHSLKFASHSAVEPSNPEHFTLPIKLNRKFPPRPKIPQPKPGDFVLNEKGKRIFMKDGKALVWPDFEDEQQMENARATIKAEEAKPSHETSGSAASGSRGKRKGHLFQKRVREVHRASDSVRQTRQEEFFPWVLEDFETSEAWESARKVDPRGKDSLKHWLEYVDKHGKPPPRDVSRDQQQVNSDSKNGVSVVGKAQGKGYAPWIGRMEGEQNKSSHHVFFILDHAGSGAFKVVPVKKNYKFLQRPKYSTLSADQAEEIYAKQQKTKESTMLLRARERSQAASSAGTPLGSGGSTPLPVRSASGVKKEDPDDDEDMRWAANMGIGLAAGRSGGSVVDRGDLWDRGPRGRSQGRIRRAKREMPEAADELDYQEEFADDDERMEMLDRDAFEDEESRELEQRLRDEMHRAEHEPDEEEEEDRTLTGTGKQMKKIMKALGKREGNEAYESDEENPYASDESEDEDLAVTNPEKALEEAREERLRREKEGIKEGGEAVTDSQAPSKPSSRHESRSGTPIAKLETKSRSSRAESPAAVRATSPGGTAHPSRQVSPPPGAGHATAAQRATSPNRSTSGAVRSRAGSPGPSSLGPGTGTKRKTDGAGGGAEQSSDEFDAGHGSGTGGGAHKKPRTSNVKSPSPSSPVGSPRGSRHGSPSQRLPRNDLEAQLIEFLKRQSKVTTAEIVKSFRSKATDEEGKALLSSSLKRIAITAPHPNDPSKKILVLREGF</sequence>
<feature type="compositionally biased region" description="Basic and acidic residues" evidence="8">
    <location>
        <begin position="393"/>
        <end position="402"/>
    </location>
</feature>
<dbReference type="OMA" id="IPIMTTK"/>
<evidence type="ECO:0000256" key="5">
    <source>
        <dbReference type="ARBA" id="ARBA00023163"/>
    </source>
</evidence>
<dbReference type="HOGENOM" id="CLU_016619_0_0_1"/>
<organism evidence="9 10">
    <name type="scientific">Tilletiaria anomala (strain ATCC 24038 / CBS 436.72 / UBC 951)</name>
    <dbReference type="NCBI Taxonomy" id="1037660"/>
    <lineage>
        <taxon>Eukaryota</taxon>
        <taxon>Fungi</taxon>
        <taxon>Dikarya</taxon>
        <taxon>Basidiomycota</taxon>
        <taxon>Ustilaginomycotina</taxon>
        <taxon>Exobasidiomycetes</taxon>
        <taxon>Georgefischeriales</taxon>
        <taxon>Tilletiariaceae</taxon>
        <taxon>Tilletiaria</taxon>
    </lineage>
</organism>
<comment type="caution">
    <text evidence="9">The sequence shown here is derived from an EMBL/GenBank/DDBJ whole genome shotgun (WGS) entry which is preliminary data.</text>
</comment>
<accession>A0A066VEA4</accession>
<feature type="region of interest" description="Disordered" evidence="8">
    <location>
        <begin position="440"/>
        <end position="716"/>
    </location>
</feature>
<evidence type="ECO:0000256" key="8">
    <source>
        <dbReference type="SAM" id="MobiDB-lite"/>
    </source>
</evidence>
<feature type="compositionally biased region" description="Basic and acidic residues" evidence="8">
    <location>
        <begin position="135"/>
        <end position="144"/>
    </location>
</feature>
<feature type="compositionally biased region" description="Basic residues" evidence="8">
    <location>
        <begin position="155"/>
        <end position="165"/>
    </location>
</feature>
<reference evidence="9 10" key="1">
    <citation type="submission" date="2014-05" db="EMBL/GenBank/DDBJ databases">
        <title>Draft genome sequence of a rare smut relative, Tilletiaria anomala UBC 951.</title>
        <authorList>
            <consortium name="DOE Joint Genome Institute"/>
            <person name="Toome M."/>
            <person name="Kuo A."/>
            <person name="Henrissat B."/>
            <person name="Lipzen A."/>
            <person name="Tritt A."/>
            <person name="Yoshinaga Y."/>
            <person name="Zane M."/>
            <person name="Barry K."/>
            <person name="Grigoriev I.V."/>
            <person name="Spatafora J.W."/>
            <person name="Aimea M.C."/>
        </authorList>
    </citation>
    <scope>NUCLEOTIDE SEQUENCE [LARGE SCALE GENOMIC DNA]</scope>
    <source>
        <strain evidence="9 10">UBC 951</strain>
    </source>
</reference>
<evidence type="ECO:0000313" key="10">
    <source>
        <dbReference type="Proteomes" id="UP000027361"/>
    </source>
</evidence>
<dbReference type="RefSeq" id="XP_013240785.1">
    <property type="nucleotide sequence ID" value="XM_013385331.1"/>
</dbReference>
<evidence type="ECO:0000313" key="9">
    <source>
        <dbReference type="EMBL" id="KDN38643.1"/>
    </source>
</evidence>
<dbReference type="InterPro" id="IPR011039">
    <property type="entry name" value="TFIIF_interaction"/>
</dbReference>
<evidence type="ECO:0000256" key="4">
    <source>
        <dbReference type="ARBA" id="ARBA00023125"/>
    </source>
</evidence>
<feature type="region of interest" description="Disordered" evidence="8">
    <location>
        <begin position="124"/>
        <end position="175"/>
    </location>
</feature>
<evidence type="ECO:0000256" key="6">
    <source>
        <dbReference type="ARBA" id="ARBA00023242"/>
    </source>
</evidence>
<dbReference type="SUPFAM" id="SSF50916">
    <property type="entry name" value="Rap30/74 interaction domains"/>
    <property type="match status" value="1"/>
</dbReference>
<dbReference type="OrthoDB" id="76676at2759"/>
<evidence type="ECO:0000256" key="3">
    <source>
        <dbReference type="ARBA" id="ARBA00023015"/>
    </source>
</evidence>
<dbReference type="GeneID" id="25265237"/>
<feature type="region of interest" description="Disordered" evidence="8">
    <location>
        <begin position="1"/>
        <end position="43"/>
    </location>
</feature>
<dbReference type="GO" id="GO:0032968">
    <property type="term" value="P:positive regulation of transcription elongation by RNA polymerase II"/>
    <property type="evidence" value="ECO:0007669"/>
    <property type="project" value="InterPro"/>
</dbReference>
<feature type="compositionally biased region" description="Polar residues" evidence="8">
    <location>
        <begin position="617"/>
        <end position="629"/>
    </location>
</feature>
<keyword evidence="4 7" id="KW-0238">DNA-binding</keyword>
<feature type="region of interest" description="Disordered" evidence="8">
    <location>
        <begin position="220"/>
        <end position="249"/>
    </location>
</feature>
<protein>
    <recommendedName>
        <fullName evidence="7">Transcription initiation factor IIF subunit alpha</fullName>
    </recommendedName>
</protein>
<feature type="compositionally biased region" description="Basic and acidic residues" evidence="8">
    <location>
        <begin position="452"/>
        <end position="466"/>
    </location>
</feature>
<dbReference type="GO" id="GO:0005674">
    <property type="term" value="C:transcription factor TFIIF complex"/>
    <property type="evidence" value="ECO:0007669"/>
    <property type="project" value="TreeGrafter"/>
</dbReference>
<dbReference type="GO" id="GO:0003677">
    <property type="term" value="F:DNA binding"/>
    <property type="evidence" value="ECO:0007669"/>
    <property type="project" value="UniProtKB-KW"/>
</dbReference>
<comment type="subcellular location">
    <subcellularLocation>
        <location evidence="1 7">Nucleus</location>
    </subcellularLocation>
</comment>
<keyword evidence="3 7" id="KW-0805">Transcription regulation</keyword>
<gene>
    <name evidence="9" type="ORF">K437DRAFT_259340</name>
</gene>
<feature type="compositionally biased region" description="Polar residues" evidence="8">
    <location>
        <begin position="234"/>
        <end position="245"/>
    </location>
</feature>